<dbReference type="Pfam" id="PF22614">
    <property type="entry name" value="Slo-like_RCK"/>
    <property type="match status" value="1"/>
</dbReference>
<name>A0A8S1RJ69_9CILI</name>
<keyword evidence="6" id="KW-0630">Potassium</keyword>
<evidence type="ECO:0000313" key="13">
    <source>
        <dbReference type="Proteomes" id="UP000692954"/>
    </source>
</evidence>
<organism evidence="12 13">
    <name type="scientific">Paramecium sonneborni</name>
    <dbReference type="NCBI Taxonomy" id="65129"/>
    <lineage>
        <taxon>Eukaryota</taxon>
        <taxon>Sar</taxon>
        <taxon>Alveolata</taxon>
        <taxon>Ciliophora</taxon>
        <taxon>Intramacronucleata</taxon>
        <taxon>Oligohymenophorea</taxon>
        <taxon>Peniculida</taxon>
        <taxon>Parameciidae</taxon>
        <taxon>Paramecium</taxon>
    </lineage>
</organism>
<dbReference type="Proteomes" id="UP000692954">
    <property type="component" value="Unassembled WGS sequence"/>
</dbReference>
<evidence type="ECO:0000313" key="12">
    <source>
        <dbReference type="EMBL" id="CAD8128571.1"/>
    </source>
</evidence>
<proteinExistence type="predicted"/>
<dbReference type="PANTHER" id="PTHR10027:SF10">
    <property type="entry name" value="SLOWPOKE 2, ISOFORM D"/>
    <property type="match status" value="1"/>
</dbReference>
<reference evidence="12" key="1">
    <citation type="submission" date="2021-01" db="EMBL/GenBank/DDBJ databases">
        <authorList>
            <consortium name="Genoscope - CEA"/>
            <person name="William W."/>
        </authorList>
    </citation>
    <scope>NUCLEOTIDE SEQUENCE</scope>
</reference>
<keyword evidence="3" id="KW-0633">Potassium transport</keyword>
<evidence type="ECO:0000256" key="3">
    <source>
        <dbReference type="ARBA" id="ARBA00022538"/>
    </source>
</evidence>
<dbReference type="PANTHER" id="PTHR10027">
    <property type="entry name" value="CALCIUM-ACTIVATED POTASSIUM CHANNEL ALPHA CHAIN"/>
    <property type="match status" value="1"/>
</dbReference>
<keyword evidence="8" id="KW-0406">Ion transport</keyword>
<evidence type="ECO:0000256" key="7">
    <source>
        <dbReference type="ARBA" id="ARBA00022989"/>
    </source>
</evidence>
<gene>
    <name evidence="12" type="ORF">PSON_ATCC_30995.1.T1910036</name>
</gene>
<evidence type="ECO:0000256" key="2">
    <source>
        <dbReference type="ARBA" id="ARBA00022448"/>
    </source>
</evidence>
<dbReference type="InterPro" id="IPR047871">
    <property type="entry name" value="K_chnl_Slo-like"/>
</dbReference>
<sequence length="139" mass="16553">MFDPSQDITYPPIVILNDLEPTEKQWALIFYFPEIYFVKGRAMSQRDLIRANIKQAVRVVILSPKEISTAKFEDDSQENDQIFQQQQLTQDQEYLLDAKTIFKYRNVIRLKPHIQIVTEFVSPSNIQFNFYYLIKIMIQ</sequence>
<evidence type="ECO:0000256" key="6">
    <source>
        <dbReference type="ARBA" id="ARBA00022958"/>
    </source>
</evidence>
<accession>A0A8S1RJ69</accession>
<keyword evidence="10" id="KW-0407">Ion channel</keyword>
<dbReference type="OrthoDB" id="10035564at2759"/>
<evidence type="ECO:0000256" key="9">
    <source>
        <dbReference type="ARBA" id="ARBA00023136"/>
    </source>
</evidence>
<keyword evidence="5" id="KW-0631">Potassium channel</keyword>
<comment type="caution">
    <text evidence="12">The sequence shown here is derived from an EMBL/GenBank/DDBJ whole genome shotgun (WGS) entry which is preliminary data.</text>
</comment>
<evidence type="ECO:0000256" key="4">
    <source>
        <dbReference type="ARBA" id="ARBA00022692"/>
    </source>
</evidence>
<dbReference type="AlphaFoldDB" id="A0A8S1RJ69"/>
<dbReference type="EMBL" id="CAJJDN010000191">
    <property type="protein sequence ID" value="CAD8128571.1"/>
    <property type="molecule type" value="Genomic_DNA"/>
</dbReference>
<dbReference type="GO" id="GO:0016020">
    <property type="term" value="C:membrane"/>
    <property type="evidence" value="ECO:0007669"/>
    <property type="project" value="UniProtKB-SubCell"/>
</dbReference>
<protein>
    <recommendedName>
        <fullName evidence="11">RCK N-terminal domain-containing protein</fullName>
    </recommendedName>
</protein>
<comment type="subcellular location">
    <subcellularLocation>
        <location evidence="1">Membrane</location>
        <topology evidence="1">Multi-pass membrane protein</topology>
    </subcellularLocation>
</comment>
<evidence type="ECO:0000259" key="11">
    <source>
        <dbReference type="Pfam" id="PF22614"/>
    </source>
</evidence>
<dbReference type="GO" id="GO:0005267">
    <property type="term" value="F:potassium channel activity"/>
    <property type="evidence" value="ECO:0007669"/>
    <property type="project" value="UniProtKB-KW"/>
</dbReference>
<evidence type="ECO:0000256" key="10">
    <source>
        <dbReference type="ARBA" id="ARBA00023303"/>
    </source>
</evidence>
<keyword evidence="2" id="KW-0813">Transport</keyword>
<keyword evidence="9" id="KW-0472">Membrane</keyword>
<feature type="domain" description="RCK N-terminal" evidence="11">
    <location>
        <begin position="10"/>
        <end position="118"/>
    </location>
</feature>
<keyword evidence="7" id="KW-1133">Transmembrane helix</keyword>
<keyword evidence="4" id="KW-0812">Transmembrane</keyword>
<evidence type="ECO:0000256" key="5">
    <source>
        <dbReference type="ARBA" id="ARBA00022826"/>
    </source>
</evidence>
<evidence type="ECO:0000256" key="8">
    <source>
        <dbReference type="ARBA" id="ARBA00023065"/>
    </source>
</evidence>
<keyword evidence="13" id="KW-1185">Reference proteome</keyword>
<dbReference type="InterPro" id="IPR003148">
    <property type="entry name" value="RCK_N"/>
</dbReference>
<evidence type="ECO:0000256" key="1">
    <source>
        <dbReference type="ARBA" id="ARBA00004141"/>
    </source>
</evidence>